<proteinExistence type="predicted"/>
<evidence type="ECO:0000256" key="1">
    <source>
        <dbReference type="SAM" id="SignalP"/>
    </source>
</evidence>
<sequence>MNRAHCVAMLVAMIGSVALSGCGESAPTDKNVQDAMARQLERLMGKEAIESQKEELAKIKVLRCVKAELGGFNCEIDSPVGGRSTGRFKKEGDGWMFVGNGG</sequence>
<gene>
    <name evidence="2" type="ORF">ACFPO9_06760</name>
</gene>
<feature type="chain" id="PRO_5045653482" evidence="1">
    <location>
        <begin position="21"/>
        <end position="102"/>
    </location>
</feature>
<keyword evidence="3" id="KW-1185">Reference proteome</keyword>
<dbReference type="PROSITE" id="PS51257">
    <property type="entry name" value="PROKAR_LIPOPROTEIN"/>
    <property type="match status" value="1"/>
</dbReference>
<accession>A0ABW0RVI6</accession>
<evidence type="ECO:0000313" key="3">
    <source>
        <dbReference type="Proteomes" id="UP001596086"/>
    </source>
</evidence>
<feature type="signal peptide" evidence="1">
    <location>
        <begin position="1"/>
        <end position="20"/>
    </location>
</feature>
<dbReference type="EMBL" id="JBHSMZ010000004">
    <property type="protein sequence ID" value="MFC5548214.1"/>
    <property type="molecule type" value="Genomic_DNA"/>
</dbReference>
<evidence type="ECO:0000313" key="2">
    <source>
        <dbReference type="EMBL" id="MFC5548214.1"/>
    </source>
</evidence>
<reference evidence="3" key="1">
    <citation type="journal article" date="2019" name="Int. J. Syst. Evol. Microbiol.">
        <title>The Global Catalogue of Microorganisms (GCM) 10K type strain sequencing project: providing services to taxonomists for standard genome sequencing and annotation.</title>
        <authorList>
            <consortium name="The Broad Institute Genomics Platform"/>
            <consortium name="The Broad Institute Genome Sequencing Center for Infectious Disease"/>
            <person name="Wu L."/>
            <person name="Ma J."/>
        </authorList>
    </citation>
    <scope>NUCLEOTIDE SEQUENCE [LARGE SCALE GENOMIC DNA]</scope>
    <source>
        <strain evidence="3">CGMCC 4.5798</strain>
    </source>
</reference>
<keyword evidence="1" id="KW-0732">Signal</keyword>
<dbReference type="RefSeq" id="WP_379768724.1">
    <property type="nucleotide sequence ID" value="NZ_JBHSMZ010000004.1"/>
</dbReference>
<dbReference type="Proteomes" id="UP001596086">
    <property type="component" value="Unassembled WGS sequence"/>
</dbReference>
<protein>
    <submittedName>
        <fullName evidence="2">Uncharacterized protein</fullName>
    </submittedName>
</protein>
<name>A0ABW0RVI6_9BURK</name>
<comment type="caution">
    <text evidence="2">The sequence shown here is derived from an EMBL/GenBank/DDBJ whole genome shotgun (WGS) entry which is preliminary data.</text>
</comment>
<organism evidence="2 3">
    <name type="scientific">Massilia aerilata</name>
    <dbReference type="NCBI Taxonomy" id="453817"/>
    <lineage>
        <taxon>Bacteria</taxon>
        <taxon>Pseudomonadati</taxon>
        <taxon>Pseudomonadota</taxon>
        <taxon>Betaproteobacteria</taxon>
        <taxon>Burkholderiales</taxon>
        <taxon>Oxalobacteraceae</taxon>
        <taxon>Telluria group</taxon>
        <taxon>Massilia</taxon>
    </lineage>
</organism>